<dbReference type="GeneID" id="89928051"/>
<protein>
    <submittedName>
        <fullName evidence="2">Uncharacterized protein</fullName>
    </submittedName>
</protein>
<name>A0AAV9P9E4_9PEZI</name>
<feature type="compositionally biased region" description="Polar residues" evidence="1">
    <location>
        <begin position="72"/>
        <end position="89"/>
    </location>
</feature>
<comment type="caution">
    <text evidence="2">The sequence shown here is derived from an EMBL/GenBank/DDBJ whole genome shotgun (WGS) entry which is preliminary data.</text>
</comment>
<proteinExistence type="predicted"/>
<accession>A0AAV9P9E4</accession>
<dbReference type="RefSeq" id="XP_064657753.1">
    <property type="nucleotide sequence ID" value="XM_064803952.1"/>
</dbReference>
<dbReference type="Proteomes" id="UP001337655">
    <property type="component" value="Unassembled WGS sequence"/>
</dbReference>
<evidence type="ECO:0000256" key="1">
    <source>
        <dbReference type="SAM" id="MobiDB-lite"/>
    </source>
</evidence>
<feature type="compositionally biased region" description="Pro residues" evidence="1">
    <location>
        <begin position="197"/>
        <end position="206"/>
    </location>
</feature>
<feature type="compositionally biased region" description="Basic and acidic residues" evidence="1">
    <location>
        <begin position="115"/>
        <end position="130"/>
    </location>
</feature>
<organism evidence="2 3">
    <name type="scientific">Saxophila tyrrhenica</name>
    <dbReference type="NCBI Taxonomy" id="1690608"/>
    <lineage>
        <taxon>Eukaryota</taxon>
        <taxon>Fungi</taxon>
        <taxon>Dikarya</taxon>
        <taxon>Ascomycota</taxon>
        <taxon>Pezizomycotina</taxon>
        <taxon>Dothideomycetes</taxon>
        <taxon>Dothideomycetidae</taxon>
        <taxon>Mycosphaerellales</taxon>
        <taxon>Extremaceae</taxon>
        <taxon>Saxophila</taxon>
    </lineage>
</organism>
<evidence type="ECO:0000313" key="3">
    <source>
        <dbReference type="Proteomes" id="UP001337655"/>
    </source>
</evidence>
<gene>
    <name evidence="2" type="ORF">LTR77_006711</name>
</gene>
<feature type="region of interest" description="Disordered" evidence="1">
    <location>
        <begin position="1"/>
        <end position="214"/>
    </location>
</feature>
<reference evidence="2 3" key="1">
    <citation type="submission" date="2023-08" db="EMBL/GenBank/DDBJ databases">
        <title>Black Yeasts Isolated from many extreme environments.</title>
        <authorList>
            <person name="Coleine C."/>
            <person name="Stajich J.E."/>
            <person name="Selbmann L."/>
        </authorList>
    </citation>
    <scope>NUCLEOTIDE SEQUENCE [LARGE SCALE GENOMIC DNA]</scope>
    <source>
        <strain evidence="2 3">CCFEE 5935</strain>
    </source>
</reference>
<evidence type="ECO:0000313" key="2">
    <source>
        <dbReference type="EMBL" id="KAK5168143.1"/>
    </source>
</evidence>
<keyword evidence="3" id="KW-1185">Reference proteome</keyword>
<sequence length="331" mass="36740">MPPPATPSPHRFLKGHRRQEPPASRQKPPSALRQQIDREPPAQPQETPTTLSQFNAPPRFSVGKRRPVAPPTQRSPSPQKHSLVNTLRSTGRPVEDVEDAQDQADDEEMLDLEQADVRPTTEHQDRRDWTSDLALSPKRRRLDPHDDTADTTQRSYRPEEHPRARPSASVPPFATPKPPETSTITTAPQRPAFLRPSAPPQEPSEPLPETFSPHKRGQKFVPGGMAATVQQWVIETGQAAVQSRRGHGYLKGENYVAKVKVDEVLGQGPFTVLGKNAEMEAVALLLAGKVKEDDERTGLKQGDVLGVRAPTWEVEVDGRSWCVGVDWKVMS</sequence>
<feature type="compositionally biased region" description="Acidic residues" evidence="1">
    <location>
        <begin position="96"/>
        <end position="114"/>
    </location>
</feature>
<dbReference type="AlphaFoldDB" id="A0AAV9P9E4"/>
<dbReference type="EMBL" id="JAVRRT010000010">
    <property type="protein sequence ID" value="KAK5168143.1"/>
    <property type="molecule type" value="Genomic_DNA"/>
</dbReference>